<evidence type="ECO:0000313" key="3">
    <source>
        <dbReference type="Proteomes" id="UP000625976"/>
    </source>
</evidence>
<dbReference type="PANTHER" id="PTHR12558">
    <property type="entry name" value="CELL DIVISION CYCLE 16,23,27"/>
    <property type="match status" value="1"/>
</dbReference>
<organism evidence="2 3">
    <name type="scientific">Bizionia arctica</name>
    <dbReference type="NCBI Taxonomy" id="1495645"/>
    <lineage>
        <taxon>Bacteria</taxon>
        <taxon>Pseudomonadati</taxon>
        <taxon>Bacteroidota</taxon>
        <taxon>Flavobacteriia</taxon>
        <taxon>Flavobacteriales</taxon>
        <taxon>Flavobacteriaceae</taxon>
        <taxon>Bizionia</taxon>
    </lineage>
</organism>
<dbReference type="Proteomes" id="UP000625976">
    <property type="component" value="Unassembled WGS sequence"/>
</dbReference>
<feature type="repeat" description="TPR" evidence="1">
    <location>
        <begin position="300"/>
        <end position="333"/>
    </location>
</feature>
<name>A0A917GI91_9FLAO</name>
<sequence>MPDNAAENHILLNYSKQDILKELDCILNSELFSRTAVLCNFLKFIVEETLEGHTHSLKEYTIAVSALGKSVDFNPQTDAVVRIHAGRLRRLLNEYYLQPGITDSIKIEVIKGTYVPVFRTQVIEKSTEDLREKTTTVVNDTVVYSRSRLTLAVLPFRNLLPNKDYQFFVDGFGEELTRVFSTSEDLDVIAHFSTLKYVANPKDIRVVGSELGVHYVIAGAVKRSAKQIKVSVGLGETVNGMQIWTKDYIHSLEDDEIMDIQDQINNDVFALLSGHYGFIIKDTMRLVEGNMKQDLQAFDAVLWFHHAQLTHSEENFLEAIKGLEKTLENDPNNVMCLSILGDLYLSSYSMGYTVEDPINKANLYIEKAIRIAPLSQYAHMERGWAHIHLGKKKEAIESLKYSEQLASPSFSPSTMGGLGFAYSCVGEYKCSHALLQAALNLNPYCPWWYYVGLFFGFYHNGQYEEAFKYAQKMNASEDVYVIPLLMVAVKGQLGMVLEARVEINILNKKFPEILANLGMYLNSFILDRSLVEEIILGLKKAGLQLH</sequence>
<dbReference type="AlphaFoldDB" id="A0A917GI91"/>
<dbReference type="EMBL" id="BMFQ01000002">
    <property type="protein sequence ID" value="GGG47349.1"/>
    <property type="molecule type" value="Genomic_DNA"/>
</dbReference>
<dbReference type="SUPFAM" id="SSF48452">
    <property type="entry name" value="TPR-like"/>
    <property type="match status" value="1"/>
</dbReference>
<dbReference type="PANTHER" id="PTHR12558:SF13">
    <property type="entry name" value="CELL DIVISION CYCLE PROTEIN 27 HOMOLOG"/>
    <property type="match status" value="1"/>
</dbReference>
<dbReference type="RefSeq" id="WP_188464080.1">
    <property type="nucleotide sequence ID" value="NZ_BMFQ01000002.1"/>
</dbReference>
<keyword evidence="3" id="KW-1185">Reference proteome</keyword>
<protein>
    <recommendedName>
        <fullName evidence="4">Tetratricopeptide repeat protein</fullName>
    </recommendedName>
</protein>
<reference evidence="2" key="2">
    <citation type="submission" date="2020-09" db="EMBL/GenBank/DDBJ databases">
        <authorList>
            <person name="Sun Q."/>
            <person name="Zhou Y."/>
        </authorList>
    </citation>
    <scope>NUCLEOTIDE SEQUENCE</scope>
    <source>
        <strain evidence="2">CGMCC 1.12751</strain>
    </source>
</reference>
<dbReference type="Gene3D" id="1.25.40.10">
    <property type="entry name" value="Tetratricopeptide repeat domain"/>
    <property type="match status" value="1"/>
</dbReference>
<proteinExistence type="predicted"/>
<comment type="caution">
    <text evidence="2">The sequence shown here is derived from an EMBL/GenBank/DDBJ whole genome shotgun (WGS) entry which is preliminary data.</text>
</comment>
<evidence type="ECO:0008006" key="4">
    <source>
        <dbReference type="Google" id="ProtNLM"/>
    </source>
</evidence>
<dbReference type="PROSITE" id="PS50005">
    <property type="entry name" value="TPR"/>
    <property type="match status" value="1"/>
</dbReference>
<keyword evidence="1" id="KW-0802">TPR repeat</keyword>
<dbReference type="Gene3D" id="3.40.50.10070">
    <property type="entry name" value="TolB, N-terminal domain"/>
    <property type="match status" value="1"/>
</dbReference>
<accession>A0A917GI91</accession>
<evidence type="ECO:0000313" key="2">
    <source>
        <dbReference type="EMBL" id="GGG47349.1"/>
    </source>
</evidence>
<reference evidence="2" key="1">
    <citation type="journal article" date="2014" name="Int. J. Syst. Evol. Microbiol.">
        <title>Complete genome sequence of Corynebacterium casei LMG S-19264T (=DSM 44701T), isolated from a smear-ripened cheese.</title>
        <authorList>
            <consortium name="US DOE Joint Genome Institute (JGI-PGF)"/>
            <person name="Walter F."/>
            <person name="Albersmeier A."/>
            <person name="Kalinowski J."/>
            <person name="Ruckert C."/>
        </authorList>
    </citation>
    <scope>NUCLEOTIDE SEQUENCE</scope>
    <source>
        <strain evidence="2">CGMCC 1.12751</strain>
    </source>
</reference>
<evidence type="ECO:0000256" key="1">
    <source>
        <dbReference type="PROSITE-ProRule" id="PRU00339"/>
    </source>
</evidence>
<dbReference type="InterPro" id="IPR011990">
    <property type="entry name" value="TPR-like_helical_dom_sf"/>
</dbReference>
<dbReference type="InterPro" id="IPR019734">
    <property type="entry name" value="TPR_rpt"/>
</dbReference>
<gene>
    <name evidence="2" type="ORF">GCM10010976_18440</name>
</gene>